<accession>A0A0C2M301</accession>
<dbReference type="OrthoDB" id="775972at2759"/>
<organism evidence="2 3">
    <name type="scientific">Thelohanellus kitauei</name>
    <name type="common">Myxosporean</name>
    <dbReference type="NCBI Taxonomy" id="669202"/>
    <lineage>
        <taxon>Eukaryota</taxon>
        <taxon>Metazoa</taxon>
        <taxon>Cnidaria</taxon>
        <taxon>Myxozoa</taxon>
        <taxon>Myxosporea</taxon>
        <taxon>Bivalvulida</taxon>
        <taxon>Platysporina</taxon>
        <taxon>Myxobolidae</taxon>
        <taxon>Thelohanellus</taxon>
    </lineage>
</organism>
<keyword evidence="3" id="KW-1185">Reference proteome</keyword>
<evidence type="ECO:0000313" key="3">
    <source>
        <dbReference type="Proteomes" id="UP000031668"/>
    </source>
</evidence>
<dbReference type="Proteomes" id="UP000031668">
    <property type="component" value="Unassembled WGS sequence"/>
</dbReference>
<protein>
    <recommendedName>
        <fullName evidence="1">Reverse transcriptase domain-containing protein</fullName>
    </recommendedName>
</protein>
<name>A0A0C2M301_THEKT</name>
<dbReference type="InterPro" id="IPR043128">
    <property type="entry name" value="Rev_trsase/Diguanyl_cyclase"/>
</dbReference>
<dbReference type="SUPFAM" id="SSF53098">
    <property type="entry name" value="Ribonuclease H-like"/>
    <property type="match status" value="1"/>
</dbReference>
<dbReference type="Gene3D" id="3.30.70.270">
    <property type="match status" value="1"/>
</dbReference>
<dbReference type="InterPro" id="IPR043502">
    <property type="entry name" value="DNA/RNA_pol_sf"/>
</dbReference>
<dbReference type="PANTHER" id="PTHR37984">
    <property type="entry name" value="PROTEIN CBG26694"/>
    <property type="match status" value="1"/>
</dbReference>
<proteinExistence type="predicted"/>
<dbReference type="InterPro" id="IPR000477">
    <property type="entry name" value="RT_dom"/>
</dbReference>
<dbReference type="AlphaFoldDB" id="A0A0C2M301"/>
<dbReference type="Gene3D" id="3.10.10.10">
    <property type="entry name" value="HIV Type 1 Reverse Transcriptase, subunit A, domain 1"/>
    <property type="match status" value="1"/>
</dbReference>
<evidence type="ECO:0000259" key="1">
    <source>
        <dbReference type="Pfam" id="PF00078"/>
    </source>
</evidence>
<comment type="caution">
    <text evidence="2">The sequence shown here is derived from an EMBL/GenBank/DDBJ whole genome shotgun (WGS) entry which is preliminary data.</text>
</comment>
<dbReference type="CDD" id="cd01647">
    <property type="entry name" value="RT_LTR"/>
    <property type="match status" value="1"/>
</dbReference>
<sequence>MDIWDQSFQHLEKPILMLNNLKKHAPIIKTIDILPTILNKFSKLFSTKPIIWKPRELPFTIKVKIEQELKRLLDLDIIDKVDTLHDQIKWASPIVSVKTRRFSSYLCRLQMNLQGGTLYSVIDLKDAYLQMNVSEVSRGYLTISTHLGFYSYKILPFGISSAPAIFQRYMVNLLIGLKGVACYMDDIIITGENDEENLANLEAQEIKYMGHRKDKNGIHPCSEKFVAIKNCRSPVNLKEPKTFLGTIGYYSKFNPMLHANCAELYRHETIFKSLKEKLIEDDSLIPYDPSLLIILRPDASDVETGAVLVHITKDGIEKPRIKLNKKSLRKQYIDDQKLQEVEKYPRHGWLNKCNIHDELNAFYEKRQDISIEDLHVDLAGPLDGVYWLVIVDAHLKWCEVDPLKHATSHDIVNKVGVAYDGPPFISHEFSQFLIENGDLVKNSPPKAFGLKN</sequence>
<dbReference type="InterPro" id="IPR012337">
    <property type="entry name" value="RNaseH-like_sf"/>
</dbReference>
<dbReference type="InterPro" id="IPR050951">
    <property type="entry name" value="Retrovirus_Pol_polyprotein"/>
</dbReference>
<feature type="domain" description="Reverse transcriptase" evidence="1">
    <location>
        <begin position="109"/>
        <end position="202"/>
    </location>
</feature>
<dbReference type="EMBL" id="JWZT01005339">
    <property type="protein sequence ID" value="KII61450.1"/>
    <property type="molecule type" value="Genomic_DNA"/>
</dbReference>
<reference evidence="2 3" key="1">
    <citation type="journal article" date="2014" name="Genome Biol. Evol.">
        <title>The genome of the myxosporean Thelohanellus kitauei shows adaptations to nutrient acquisition within its fish host.</title>
        <authorList>
            <person name="Yang Y."/>
            <person name="Xiong J."/>
            <person name="Zhou Z."/>
            <person name="Huo F."/>
            <person name="Miao W."/>
            <person name="Ran C."/>
            <person name="Liu Y."/>
            <person name="Zhang J."/>
            <person name="Feng J."/>
            <person name="Wang M."/>
            <person name="Wang M."/>
            <person name="Wang L."/>
            <person name="Yao B."/>
        </authorList>
    </citation>
    <scope>NUCLEOTIDE SEQUENCE [LARGE SCALE GENOMIC DNA]</scope>
    <source>
        <strain evidence="2">Wuqing</strain>
    </source>
</reference>
<dbReference type="SUPFAM" id="SSF56672">
    <property type="entry name" value="DNA/RNA polymerases"/>
    <property type="match status" value="1"/>
</dbReference>
<dbReference type="PANTHER" id="PTHR37984:SF5">
    <property type="entry name" value="PROTEIN NYNRIN-LIKE"/>
    <property type="match status" value="1"/>
</dbReference>
<dbReference type="Pfam" id="PF00078">
    <property type="entry name" value="RVT_1"/>
    <property type="match status" value="1"/>
</dbReference>
<gene>
    <name evidence="2" type="ORF">RF11_12865</name>
</gene>
<dbReference type="GO" id="GO:0003824">
    <property type="term" value="F:catalytic activity"/>
    <property type="evidence" value="ECO:0007669"/>
    <property type="project" value="UniProtKB-KW"/>
</dbReference>
<evidence type="ECO:0000313" key="2">
    <source>
        <dbReference type="EMBL" id="KII61450.1"/>
    </source>
</evidence>